<evidence type="ECO:0000313" key="3">
    <source>
        <dbReference type="EMBL" id="CAG5057312.1"/>
    </source>
</evidence>
<comment type="caution">
    <text evidence="3">The sequence shown here is derived from an EMBL/GenBank/DDBJ whole genome shotgun (WGS) entry which is preliminary data.</text>
</comment>
<protein>
    <submittedName>
        <fullName evidence="3">(apollo) hypothetical protein</fullName>
    </submittedName>
</protein>
<reference evidence="3" key="1">
    <citation type="submission" date="2021-04" db="EMBL/GenBank/DDBJ databases">
        <authorList>
            <person name="Tunstrom K."/>
        </authorList>
    </citation>
    <scope>NUCLEOTIDE SEQUENCE</scope>
</reference>
<keyword evidence="1" id="KW-0175">Coiled coil</keyword>
<dbReference type="AlphaFoldDB" id="A0A8S3Y8N8"/>
<dbReference type="Proteomes" id="UP000691718">
    <property type="component" value="Unassembled WGS sequence"/>
</dbReference>
<gene>
    <name evidence="3" type="ORF">PAPOLLO_LOCUS27117</name>
</gene>
<proteinExistence type="predicted"/>
<sequence>MISLERQDLRDENARLNERVDSLMEELSKPQKEIDSLERQLYELKCEGTLALLLKEKITELEICLEERKKKVEELVVQSRKEKGETSCLQTKLRDLAANLEPKEKLCKESEDEKTKDLNKIGELNKLLDQERKENEKLRDNNRKGENKLANGITFPKPLSPRTSTPRRYSRKSLSPKKEDEDESKENSEQLNHENPNTSSCSPNLSLFRDAKNNSYHTLKIKKSLEKRLEAKANHIFEITDELKKIAKEKDELGKQKEELLYEITRLCEHLQEKEGNLAEKEKRMTELKRKTNNNKHAELKNEELYKEIEKLCKEKHILCEKRRIT</sequence>
<feature type="compositionally biased region" description="Polar residues" evidence="2">
    <location>
        <begin position="193"/>
        <end position="205"/>
    </location>
</feature>
<feature type="compositionally biased region" description="Basic and acidic residues" evidence="2">
    <location>
        <begin position="132"/>
        <end position="147"/>
    </location>
</feature>
<feature type="region of interest" description="Disordered" evidence="2">
    <location>
        <begin position="132"/>
        <end position="206"/>
    </location>
</feature>
<feature type="compositionally biased region" description="Low complexity" evidence="2">
    <location>
        <begin position="156"/>
        <end position="167"/>
    </location>
</feature>
<evidence type="ECO:0000256" key="1">
    <source>
        <dbReference type="SAM" id="Coils"/>
    </source>
</evidence>
<accession>A0A8S3Y8N8</accession>
<evidence type="ECO:0000256" key="2">
    <source>
        <dbReference type="SAM" id="MobiDB-lite"/>
    </source>
</evidence>
<dbReference type="OrthoDB" id="10255522at2759"/>
<keyword evidence="4" id="KW-1185">Reference proteome</keyword>
<feature type="coiled-coil region" evidence="1">
    <location>
        <begin position="6"/>
        <end position="40"/>
    </location>
</feature>
<feature type="coiled-coil region" evidence="1">
    <location>
        <begin position="239"/>
        <end position="315"/>
    </location>
</feature>
<organism evidence="3 4">
    <name type="scientific">Parnassius apollo</name>
    <name type="common">Apollo butterfly</name>
    <name type="synonym">Papilio apollo</name>
    <dbReference type="NCBI Taxonomy" id="110799"/>
    <lineage>
        <taxon>Eukaryota</taxon>
        <taxon>Metazoa</taxon>
        <taxon>Ecdysozoa</taxon>
        <taxon>Arthropoda</taxon>
        <taxon>Hexapoda</taxon>
        <taxon>Insecta</taxon>
        <taxon>Pterygota</taxon>
        <taxon>Neoptera</taxon>
        <taxon>Endopterygota</taxon>
        <taxon>Lepidoptera</taxon>
        <taxon>Glossata</taxon>
        <taxon>Ditrysia</taxon>
        <taxon>Papilionoidea</taxon>
        <taxon>Papilionidae</taxon>
        <taxon>Parnassiinae</taxon>
        <taxon>Parnassini</taxon>
        <taxon>Parnassius</taxon>
        <taxon>Parnassius</taxon>
    </lineage>
</organism>
<name>A0A8S3Y8N8_PARAO</name>
<dbReference type="EMBL" id="CAJQZP010001624">
    <property type="protein sequence ID" value="CAG5057312.1"/>
    <property type="molecule type" value="Genomic_DNA"/>
</dbReference>
<evidence type="ECO:0000313" key="4">
    <source>
        <dbReference type="Proteomes" id="UP000691718"/>
    </source>
</evidence>